<comment type="subcellular location">
    <subcellularLocation>
        <location evidence="1">Nucleus</location>
    </subcellularLocation>
</comment>
<proteinExistence type="predicted"/>
<name>A0A0K9NWJ2_ZOSMR</name>
<reference evidence="10" key="1">
    <citation type="journal article" date="2016" name="Nature">
        <title>The genome of the seagrass Zostera marina reveals angiosperm adaptation to the sea.</title>
        <authorList>
            <person name="Olsen J.L."/>
            <person name="Rouze P."/>
            <person name="Verhelst B."/>
            <person name="Lin Y.-C."/>
            <person name="Bayer T."/>
            <person name="Collen J."/>
            <person name="Dattolo E."/>
            <person name="De Paoli E."/>
            <person name="Dittami S."/>
            <person name="Maumus F."/>
            <person name="Michel G."/>
            <person name="Kersting A."/>
            <person name="Lauritano C."/>
            <person name="Lohaus R."/>
            <person name="Toepel M."/>
            <person name="Tonon T."/>
            <person name="Vanneste K."/>
            <person name="Amirebrahimi M."/>
            <person name="Brakel J."/>
            <person name="Bostroem C."/>
            <person name="Chovatia M."/>
            <person name="Grimwood J."/>
            <person name="Jenkins J.W."/>
            <person name="Jueterbock A."/>
            <person name="Mraz A."/>
            <person name="Stam W.T."/>
            <person name="Tice H."/>
            <person name="Bornberg-Bauer E."/>
            <person name="Green P.J."/>
            <person name="Pearson G.A."/>
            <person name="Procaccini G."/>
            <person name="Duarte C.M."/>
            <person name="Schmutz J."/>
            <person name="Reusch T.B.H."/>
            <person name="Van de Peer Y."/>
        </authorList>
    </citation>
    <scope>NUCLEOTIDE SEQUENCE [LARGE SCALE GENOMIC DNA]</scope>
    <source>
        <strain evidence="10">cv. Finnish</strain>
    </source>
</reference>
<feature type="region of interest" description="Disordered" evidence="6">
    <location>
        <begin position="166"/>
        <end position="202"/>
    </location>
</feature>
<dbReference type="PROSITE" id="PS51370">
    <property type="entry name" value="R"/>
    <property type="match status" value="1"/>
</dbReference>
<dbReference type="OrthoDB" id="688758at2759"/>
<dbReference type="InterPro" id="IPR017887">
    <property type="entry name" value="TF_TCP_subgr"/>
</dbReference>
<dbReference type="AlphaFoldDB" id="A0A0K9NWJ2"/>
<evidence type="ECO:0000256" key="1">
    <source>
        <dbReference type="ARBA" id="ARBA00004123"/>
    </source>
</evidence>
<dbReference type="GO" id="GO:0043565">
    <property type="term" value="F:sequence-specific DNA binding"/>
    <property type="evidence" value="ECO:0000318"/>
    <property type="project" value="GO_Central"/>
</dbReference>
<sequence>MEIDEELQRTKRSRNNACWSYETPPMTAAAEEVEVEGEVLRMRAANWHQHSSRICRISRASGGKDRHSKVFTAKGLRDRRVRLSVSTAIQFYDLQDRLGVDQPSKAVEWLIKAAAAAIEDLPALDVRFQEQFMVGDGGSMVDRILTKSNASENSKALSLSRSEIRVKARDRAKERTAKEKEKKDGDGISIHHQHHDHNSQTSFTELLTGTGTAAHTNEFVTLAHPGGCGTAGLFHNHIRNNSPVSATADYFSHPNLFQQGQKPHPHSQGLPSQNHFGNISSSVVSMPFNAVSAAGDHMEMQQQFSFLQDHLIPVAAVAAGGGEYSLNFSISSGLAGFNRGTLQSNSQSTVPHHHHLQRISSPVDGSNLSFFLTAPTTSAPATLDHSFSQGYDSRLQLCYGDGYQNTDLKGKGKG</sequence>
<accession>A0A0K9NWJ2</accession>
<gene>
    <name evidence="9" type="ORF">ZOSMA_54G00550</name>
</gene>
<evidence type="ECO:0000259" key="8">
    <source>
        <dbReference type="PROSITE" id="PS51370"/>
    </source>
</evidence>
<feature type="compositionally biased region" description="Basic and acidic residues" evidence="6">
    <location>
        <begin position="166"/>
        <end position="186"/>
    </location>
</feature>
<organism evidence="9 10">
    <name type="scientific">Zostera marina</name>
    <name type="common">Eelgrass</name>
    <dbReference type="NCBI Taxonomy" id="29655"/>
    <lineage>
        <taxon>Eukaryota</taxon>
        <taxon>Viridiplantae</taxon>
        <taxon>Streptophyta</taxon>
        <taxon>Embryophyta</taxon>
        <taxon>Tracheophyta</taxon>
        <taxon>Spermatophyta</taxon>
        <taxon>Magnoliopsida</taxon>
        <taxon>Liliopsida</taxon>
        <taxon>Zosteraceae</taxon>
        <taxon>Zostera</taxon>
    </lineage>
</organism>
<evidence type="ECO:0000259" key="7">
    <source>
        <dbReference type="PROSITE" id="PS51369"/>
    </source>
</evidence>
<dbReference type="EMBL" id="LFYR01001529">
    <property type="protein sequence ID" value="KMZ61124.1"/>
    <property type="molecule type" value="Genomic_DNA"/>
</dbReference>
<evidence type="ECO:0000256" key="2">
    <source>
        <dbReference type="ARBA" id="ARBA00023015"/>
    </source>
</evidence>
<evidence type="ECO:0000313" key="10">
    <source>
        <dbReference type="Proteomes" id="UP000036987"/>
    </source>
</evidence>
<evidence type="ECO:0000256" key="4">
    <source>
        <dbReference type="ARBA" id="ARBA00023163"/>
    </source>
</evidence>
<dbReference type="PROSITE" id="PS51369">
    <property type="entry name" value="TCP"/>
    <property type="match status" value="1"/>
</dbReference>
<keyword evidence="2" id="KW-0805">Transcription regulation</keyword>
<feature type="domain" description="TCP" evidence="7">
    <location>
        <begin position="63"/>
        <end position="121"/>
    </location>
</feature>
<dbReference type="GO" id="GO:2000032">
    <property type="term" value="P:regulation of secondary shoot formation"/>
    <property type="evidence" value="ECO:0000318"/>
    <property type="project" value="GO_Central"/>
</dbReference>
<evidence type="ECO:0000313" key="9">
    <source>
        <dbReference type="EMBL" id="KMZ61124.1"/>
    </source>
</evidence>
<dbReference type="InterPro" id="IPR005333">
    <property type="entry name" value="Transcription_factor_TCP"/>
</dbReference>
<dbReference type="Pfam" id="PF03634">
    <property type="entry name" value="TCP"/>
    <property type="match status" value="1"/>
</dbReference>
<comment type="caution">
    <text evidence="9">The sequence shown here is derived from an EMBL/GenBank/DDBJ whole genome shotgun (WGS) entry which is preliminary data.</text>
</comment>
<dbReference type="STRING" id="29655.A0A0K9NWJ2"/>
<dbReference type="PANTHER" id="PTHR31072">
    <property type="entry name" value="TRANSCRIPTION FACTOR TCP4-RELATED"/>
    <property type="match status" value="1"/>
</dbReference>
<evidence type="ECO:0000256" key="5">
    <source>
        <dbReference type="ARBA" id="ARBA00023242"/>
    </source>
</evidence>
<keyword evidence="4" id="KW-0804">Transcription</keyword>
<evidence type="ECO:0000256" key="3">
    <source>
        <dbReference type="ARBA" id="ARBA00023125"/>
    </source>
</evidence>
<dbReference type="OMA" id="RNWNNPS"/>
<keyword evidence="10" id="KW-1185">Reference proteome</keyword>
<dbReference type="Proteomes" id="UP000036987">
    <property type="component" value="Unassembled WGS sequence"/>
</dbReference>
<dbReference type="GO" id="GO:0003700">
    <property type="term" value="F:DNA-binding transcription factor activity"/>
    <property type="evidence" value="ECO:0000318"/>
    <property type="project" value="GO_Central"/>
</dbReference>
<keyword evidence="3" id="KW-0238">DNA-binding</keyword>
<dbReference type="GO" id="GO:0005634">
    <property type="term" value="C:nucleus"/>
    <property type="evidence" value="ECO:0000318"/>
    <property type="project" value="GO_Central"/>
</dbReference>
<protein>
    <submittedName>
        <fullName evidence="9">TCP transcription factor 24</fullName>
    </submittedName>
</protein>
<evidence type="ECO:0000256" key="6">
    <source>
        <dbReference type="SAM" id="MobiDB-lite"/>
    </source>
</evidence>
<dbReference type="InterPro" id="IPR017888">
    <property type="entry name" value="CYC/TB1_R_domain"/>
</dbReference>
<dbReference type="PANTHER" id="PTHR31072:SF93">
    <property type="entry name" value="TRANSCRIPTION FACTOR TCP24"/>
    <property type="match status" value="1"/>
</dbReference>
<feature type="domain" description="R" evidence="8">
    <location>
        <begin position="162"/>
        <end position="180"/>
    </location>
</feature>
<keyword evidence="5" id="KW-0539">Nucleus</keyword>